<dbReference type="GeneID" id="63739819"/>
<dbReference type="Proteomes" id="UP000030816">
    <property type="component" value="Unassembled WGS sequence"/>
</dbReference>
<feature type="compositionally biased region" description="Polar residues" evidence="1">
    <location>
        <begin position="1"/>
        <end position="12"/>
    </location>
</feature>
<name>A0A0B2WS14_METAS</name>
<feature type="compositionally biased region" description="Basic residues" evidence="1">
    <location>
        <begin position="28"/>
        <end position="38"/>
    </location>
</feature>
<proteinExistence type="predicted"/>
<comment type="caution">
    <text evidence="2">The sequence shown here is derived from an EMBL/GenBank/DDBJ whole genome shotgun (WGS) entry which is preliminary data.</text>
</comment>
<organism evidence="2 3">
    <name type="scientific">Metarhizium album (strain ARSEF 1941)</name>
    <dbReference type="NCBI Taxonomy" id="1081103"/>
    <lineage>
        <taxon>Eukaryota</taxon>
        <taxon>Fungi</taxon>
        <taxon>Dikarya</taxon>
        <taxon>Ascomycota</taxon>
        <taxon>Pezizomycotina</taxon>
        <taxon>Sordariomycetes</taxon>
        <taxon>Hypocreomycetidae</taxon>
        <taxon>Hypocreales</taxon>
        <taxon>Clavicipitaceae</taxon>
        <taxon>Metarhizium</taxon>
    </lineage>
</organism>
<dbReference type="AlphaFoldDB" id="A0A0B2WS14"/>
<gene>
    <name evidence="2" type="ORF">MAM_05364</name>
</gene>
<evidence type="ECO:0000313" key="3">
    <source>
        <dbReference type="Proteomes" id="UP000030816"/>
    </source>
</evidence>
<protein>
    <submittedName>
        <fullName evidence="2">Uncharacterized protein</fullName>
    </submittedName>
</protein>
<feature type="region of interest" description="Disordered" evidence="1">
    <location>
        <begin position="1"/>
        <end position="39"/>
    </location>
</feature>
<reference evidence="2 3" key="1">
    <citation type="journal article" date="2014" name="Proc. Natl. Acad. Sci. U.S.A.">
        <title>Trajectory and genomic determinants of fungal-pathogen speciation and host adaptation.</title>
        <authorList>
            <person name="Hu X."/>
            <person name="Xiao G."/>
            <person name="Zheng P."/>
            <person name="Shang Y."/>
            <person name="Su Y."/>
            <person name="Zhang X."/>
            <person name="Liu X."/>
            <person name="Zhan S."/>
            <person name="St Leger R.J."/>
            <person name="Wang C."/>
        </authorList>
    </citation>
    <scope>NUCLEOTIDE SEQUENCE [LARGE SCALE GENOMIC DNA]</scope>
    <source>
        <strain evidence="2 3">ARSEF 1941</strain>
    </source>
</reference>
<dbReference type="RefSeq" id="XP_040677874.1">
    <property type="nucleotide sequence ID" value="XM_040824162.1"/>
</dbReference>
<dbReference type="HOGENOM" id="CLU_1046147_0_0_1"/>
<evidence type="ECO:0000313" key="2">
    <source>
        <dbReference type="EMBL" id="KHN96808.1"/>
    </source>
</evidence>
<sequence length="266" mass="30054">MPATQSVPTALTPSPFPTRDGNPGTTTSRKRKHNPLAKKAREVRHFSAKNIRDISILGFQFLQMELLEPDLPSSNADVDGAVRILKSPFFYLINIKLAILHGLLEQHAIHSEESATYLYFPWKQESLRILTDGISQAKRTVVWLSIDRISRYRDRKGYIVASSISCAQRIRRDLPQLYSAQSALIPVYILAYDKSCLRLFSVDISGELLDGLKWPTVALRNNPPKVRFYMAKFTQRIRLGTLLHCLISALKGEWSFPNKSSAVASV</sequence>
<accession>A0A0B2WS14</accession>
<keyword evidence="3" id="KW-1185">Reference proteome</keyword>
<evidence type="ECO:0000256" key="1">
    <source>
        <dbReference type="SAM" id="MobiDB-lite"/>
    </source>
</evidence>
<dbReference type="EMBL" id="AZHE01000013">
    <property type="protein sequence ID" value="KHN96808.1"/>
    <property type="molecule type" value="Genomic_DNA"/>
</dbReference>